<feature type="transmembrane region" description="Helical" evidence="7">
    <location>
        <begin position="34"/>
        <end position="52"/>
    </location>
</feature>
<feature type="domain" description="TRAP C4-dicarboxylate transport system permease DctM subunit" evidence="8">
    <location>
        <begin position="2"/>
        <end position="397"/>
    </location>
</feature>
<keyword evidence="3 7" id="KW-0997">Cell inner membrane</keyword>
<accession>A0ABT0PGJ0</accession>
<keyword evidence="7" id="KW-0813">Transport</keyword>
<dbReference type="NCBIfam" id="TIGR00786">
    <property type="entry name" value="dctM"/>
    <property type="match status" value="1"/>
</dbReference>
<feature type="transmembrane region" description="Helical" evidence="7">
    <location>
        <begin position="128"/>
        <end position="147"/>
    </location>
</feature>
<feature type="transmembrane region" description="Helical" evidence="7">
    <location>
        <begin position="250"/>
        <end position="274"/>
    </location>
</feature>
<comment type="function">
    <text evidence="7">Part of the tripartite ATP-independent periplasmic (TRAP) transport system.</text>
</comment>
<dbReference type="PANTHER" id="PTHR33362">
    <property type="entry name" value="SIALIC ACID TRAP TRANSPORTER PERMEASE PROTEIN SIAT-RELATED"/>
    <property type="match status" value="1"/>
</dbReference>
<name>A0ABT0PGJ0_9GAMM</name>
<proteinExistence type="inferred from homology"/>
<evidence type="ECO:0000313" key="10">
    <source>
        <dbReference type="Proteomes" id="UP001203338"/>
    </source>
</evidence>
<evidence type="ECO:0000256" key="6">
    <source>
        <dbReference type="ARBA" id="ARBA00023136"/>
    </source>
</evidence>
<evidence type="ECO:0000313" key="9">
    <source>
        <dbReference type="EMBL" id="MCL6269623.1"/>
    </source>
</evidence>
<keyword evidence="2" id="KW-1003">Cell membrane</keyword>
<evidence type="ECO:0000259" key="8">
    <source>
        <dbReference type="Pfam" id="PF06808"/>
    </source>
</evidence>
<feature type="transmembrane region" description="Helical" evidence="7">
    <location>
        <begin position="381"/>
        <end position="402"/>
    </location>
</feature>
<comment type="caution">
    <text evidence="9">The sequence shown here is derived from an EMBL/GenBank/DDBJ whole genome shotgun (WGS) entry which is preliminary data.</text>
</comment>
<dbReference type="EMBL" id="JAMFLX010000007">
    <property type="protein sequence ID" value="MCL6269623.1"/>
    <property type="molecule type" value="Genomic_DNA"/>
</dbReference>
<keyword evidence="6 7" id="KW-0472">Membrane</keyword>
<sequence>MMMTMLLSTLFYMIMFMPGVEVFTSIQQMVLGVQTPVLMAIPMFMLAADIMCTGHTSKRLLDFVESLVGHLPGGMATTTAFTCAMFGSISGSTQATVVAVGRPVRKRLLDNGYSDSEVMALIINSSNLAYLIPPSLGMVVYGVASGASIGDLFIAGLGPAALILIMFSIYSACYAKIKNIPRIEKASTAQRWNATKQCLLAFGFPLIIMGGIYTGIFSPTEAAAVAVLYALIVEVFIYKSIKIRELYGIALSTGVITTVVFILVAVGAAFSWIISYARIPQMIAEGLIGSDPSLFTILLTVNLFFFIGCMFVEAVVVILVLTPIFAPIAAAAGIDLVHLGIIVTLQVAIGSGTPPFGTSIFTCSAIFDQPYLKVIKNEGPYIVMLLLACTLISAFPSISLYLGSLVQ</sequence>
<dbReference type="PIRSF" id="PIRSF006066">
    <property type="entry name" value="HI0050"/>
    <property type="match status" value="1"/>
</dbReference>
<dbReference type="Proteomes" id="UP001203338">
    <property type="component" value="Unassembled WGS sequence"/>
</dbReference>
<evidence type="ECO:0000256" key="3">
    <source>
        <dbReference type="ARBA" id="ARBA00022519"/>
    </source>
</evidence>
<keyword evidence="5 7" id="KW-1133">Transmembrane helix</keyword>
<keyword evidence="4 7" id="KW-0812">Transmembrane</keyword>
<evidence type="ECO:0000256" key="5">
    <source>
        <dbReference type="ARBA" id="ARBA00022989"/>
    </source>
</evidence>
<dbReference type="PANTHER" id="PTHR33362:SF5">
    <property type="entry name" value="C4-DICARBOXYLATE TRAP TRANSPORTER LARGE PERMEASE PROTEIN DCTM"/>
    <property type="match status" value="1"/>
</dbReference>
<feature type="transmembrane region" description="Helical" evidence="7">
    <location>
        <begin position="198"/>
        <end position="216"/>
    </location>
</feature>
<comment type="subunit">
    <text evidence="7">The complex comprises the extracytoplasmic solute receptor protein and the two transmembrane proteins.</text>
</comment>
<reference evidence="9 10" key="1">
    <citation type="submission" date="2022-05" db="EMBL/GenBank/DDBJ databases">
        <authorList>
            <person name="Park J.-S."/>
        </authorList>
    </citation>
    <scope>NUCLEOTIDE SEQUENCE [LARGE SCALE GENOMIC DNA]</scope>
    <source>
        <strain evidence="9 10">2012CJ34-2</strain>
    </source>
</reference>
<comment type="subcellular location">
    <subcellularLocation>
        <location evidence="1 7">Cell inner membrane</location>
        <topology evidence="1 7">Multi-pass membrane protein</topology>
    </subcellularLocation>
</comment>
<dbReference type="InterPro" id="IPR004681">
    <property type="entry name" value="TRAP_DctM"/>
</dbReference>
<organism evidence="9 10">
    <name type="scientific">Parendozoicomonas callyspongiae</name>
    <dbReference type="NCBI Taxonomy" id="2942213"/>
    <lineage>
        <taxon>Bacteria</taxon>
        <taxon>Pseudomonadati</taxon>
        <taxon>Pseudomonadota</taxon>
        <taxon>Gammaproteobacteria</taxon>
        <taxon>Oceanospirillales</taxon>
        <taxon>Endozoicomonadaceae</taxon>
        <taxon>Parendozoicomonas</taxon>
    </lineage>
</organism>
<protein>
    <recommendedName>
        <fullName evidence="7">TRAP transporter large permease protein</fullName>
    </recommendedName>
</protein>
<dbReference type="InterPro" id="IPR010656">
    <property type="entry name" value="DctM"/>
</dbReference>
<feature type="transmembrane region" description="Helical" evidence="7">
    <location>
        <begin position="294"/>
        <end position="321"/>
    </location>
</feature>
<evidence type="ECO:0000256" key="1">
    <source>
        <dbReference type="ARBA" id="ARBA00004429"/>
    </source>
</evidence>
<feature type="transmembrane region" description="Helical" evidence="7">
    <location>
        <begin position="153"/>
        <end position="177"/>
    </location>
</feature>
<feature type="transmembrane region" description="Helical" evidence="7">
    <location>
        <begin position="222"/>
        <end position="238"/>
    </location>
</feature>
<comment type="similarity">
    <text evidence="7">Belongs to the TRAP transporter large permease family.</text>
</comment>
<comment type="caution">
    <text evidence="7">Lacks conserved residue(s) required for the propagation of feature annotation.</text>
</comment>
<evidence type="ECO:0000256" key="4">
    <source>
        <dbReference type="ARBA" id="ARBA00022692"/>
    </source>
</evidence>
<evidence type="ECO:0000256" key="7">
    <source>
        <dbReference type="RuleBase" id="RU369079"/>
    </source>
</evidence>
<keyword evidence="10" id="KW-1185">Reference proteome</keyword>
<dbReference type="Pfam" id="PF06808">
    <property type="entry name" value="DctM"/>
    <property type="match status" value="1"/>
</dbReference>
<feature type="transmembrane region" description="Helical" evidence="7">
    <location>
        <begin position="328"/>
        <end position="349"/>
    </location>
</feature>
<gene>
    <name evidence="9" type="ORF">M3P05_06670</name>
</gene>
<evidence type="ECO:0000256" key="2">
    <source>
        <dbReference type="ARBA" id="ARBA00022475"/>
    </source>
</evidence>